<dbReference type="InterPro" id="IPR057646">
    <property type="entry name" value="WD40_WDHD1_1st"/>
</dbReference>
<dbReference type="Gene3D" id="2.130.10.10">
    <property type="entry name" value="YVTN repeat-like/Quinoprotein amine dehydrogenase"/>
    <property type="match status" value="2"/>
</dbReference>
<dbReference type="GO" id="GO:0006281">
    <property type="term" value="P:DNA repair"/>
    <property type="evidence" value="ECO:0007669"/>
    <property type="project" value="TreeGrafter"/>
</dbReference>
<keyword evidence="4" id="KW-0539">Nucleus</keyword>
<proteinExistence type="predicted"/>
<dbReference type="InterPro" id="IPR036322">
    <property type="entry name" value="WD40_repeat_dom_sf"/>
</dbReference>
<comment type="subcellular location">
    <subcellularLocation>
        <location evidence="1">Nucleus</location>
    </subcellularLocation>
</comment>
<keyword evidence="3" id="KW-0677">Repeat</keyword>
<feature type="domain" description="WDHD1 first WD40" evidence="9">
    <location>
        <begin position="9"/>
        <end position="305"/>
    </location>
</feature>
<dbReference type="PROSITE" id="PS50294">
    <property type="entry name" value="WD_REPEATS_REGION"/>
    <property type="match status" value="2"/>
</dbReference>
<comment type="caution">
    <text evidence="10">The sequence shown here is derived from an EMBL/GenBank/DDBJ whole genome shotgun (WGS) entry which is preliminary data.</text>
</comment>
<dbReference type="GO" id="GO:0003682">
    <property type="term" value="F:chromatin binding"/>
    <property type="evidence" value="ECO:0007669"/>
    <property type="project" value="TreeGrafter"/>
</dbReference>
<dbReference type="Pfam" id="PF12341">
    <property type="entry name" value="Mcl1_mid"/>
    <property type="match status" value="1"/>
</dbReference>
<dbReference type="PANTHER" id="PTHR19932">
    <property type="entry name" value="WD REPEAT AND HMG-BOX DNA BINDING PROTEIN"/>
    <property type="match status" value="1"/>
</dbReference>
<dbReference type="Pfam" id="PF24817">
    <property type="entry name" value="WD40_WDHD1_1st"/>
    <property type="match status" value="1"/>
</dbReference>
<dbReference type="OrthoDB" id="427368at2759"/>
<gene>
    <name evidence="10" type="ORF">D9619_011727</name>
</gene>
<organism evidence="10 11">
    <name type="scientific">Psilocybe cf. subviscida</name>
    <dbReference type="NCBI Taxonomy" id="2480587"/>
    <lineage>
        <taxon>Eukaryota</taxon>
        <taxon>Fungi</taxon>
        <taxon>Dikarya</taxon>
        <taxon>Basidiomycota</taxon>
        <taxon>Agaricomycotina</taxon>
        <taxon>Agaricomycetes</taxon>
        <taxon>Agaricomycetidae</taxon>
        <taxon>Agaricales</taxon>
        <taxon>Agaricineae</taxon>
        <taxon>Strophariaceae</taxon>
        <taxon>Psilocybe</taxon>
    </lineage>
</organism>
<accession>A0A8H5BV09</accession>
<feature type="compositionally biased region" description="Acidic residues" evidence="6">
    <location>
        <begin position="1044"/>
        <end position="1054"/>
    </location>
</feature>
<reference evidence="10 11" key="1">
    <citation type="journal article" date="2020" name="ISME J.">
        <title>Uncovering the hidden diversity of litter-decomposition mechanisms in mushroom-forming fungi.</title>
        <authorList>
            <person name="Floudas D."/>
            <person name="Bentzer J."/>
            <person name="Ahren D."/>
            <person name="Johansson T."/>
            <person name="Persson P."/>
            <person name="Tunlid A."/>
        </authorList>
    </citation>
    <scope>NUCLEOTIDE SEQUENCE [LARGE SCALE GENOMIC DNA]</scope>
    <source>
        <strain evidence="10 11">CBS 101986</strain>
    </source>
</reference>
<dbReference type="InterPro" id="IPR015943">
    <property type="entry name" value="WD40/YVTN_repeat-like_dom_sf"/>
</dbReference>
<dbReference type="EMBL" id="JAACJJ010000003">
    <property type="protein sequence ID" value="KAF5328867.1"/>
    <property type="molecule type" value="Genomic_DNA"/>
</dbReference>
<dbReference type="InterPro" id="IPR019775">
    <property type="entry name" value="WD40_repeat_CS"/>
</dbReference>
<feature type="region of interest" description="Disordered" evidence="6">
    <location>
        <begin position="876"/>
        <end position="1081"/>
    </location>
</feature>
<protein>
    <recommendedName>
        <fullName evidence="12">Minichromosome loss protein Mcl1 middle region domain-containing protein</fullName>
    </recommendedName>
</protein>
<dbReference type="InterPro" id="IPR048591">
    <property type="entry name" value="WDHD1/CFT4_hel"/>
</dbReference>
<evidence type="ECO:0000256" key="3">
    <source>
        <dbReference type="ARBA" id="ARBA00022737"/>
    </source>
</evidence>
<dbReference type="InterPro" id="IPR001680">
    <property type="entry name" value="WD40_rpt"/>
</dbReference>
<dbReference type="PROSITE" id="PS50082">
    <property type="entry name" value="WD_REPEATS_2"/>
    <property type="match status" value="2"/>
</dbReference>
<dbReference type="Pfam" id="PF20946">
    <property type="entry name" value="Ctf4_C"/>
    <property type="match status" value="1"/>
</dbReference>
<evidence type="ECO:0000256" key="2">
    <source>
        <dbReference type="ARBA" id="ARBA00022574"/>
    </source>
</evidence>
<feature type="domain" description="WDHD1/CFT4 helical bundle" evidence="8">
    <location>
        <begin position="706"/>
        <end position="793"/>
    </location>
</feature>
<dbReference type="SUPFAM" id="SSF50978">
    <property type="entry name" value="WD40 repeat-like"/>
    <property type="match status" value="1"/>
</dbReference>
<dbReference type="GO" id="GO:0006261">
    <property type="term" value="P:DNA-templated DNA replication"/>
    <property type="evidence" value="ECO:0007669"/>
    <property type="project" value="TreeGrafter"/>
</dbReference>
<dbReference type="GO" id="GO:0043596">
    <property type="term" value="C:nuclear replication fork"/>
    <property type="evidence" value="ECO:0007669"/>
    <property type="project" value="TreeGrafter"/>
</dbReference>
<feature type="region of interest" description="Disordered" evidence="6">
    <location>
        <begin position="811"/>
        <end position="844"/>
    </location>
</feature>
<dbReference type="PANTHER" id="PTHR19932:SF10">
    <property type="entry name" value="WD REPEAT AND HMG-BOX DNA-BINDING PROTEIN 1"/>
    <property type="match status" value="1"/>
</dbReference>
<dbReference type="SMART" id="SM00320">
    <property type="entry name" value="WD40"/>
    <property type="match status" value="7"/>
</dbReference>
<evidence type="ECO:0000256" key="5">
    <source>
        <dbReference type="PROSITE-ProRule" id="PRU00221"/>
    </source>
</evidence>
<dbReference type="InterPro" id="IPR022100">
    <property type="entry name" value="WDHD1/CFT4_beta-prop_2nd"/>
</dbReference>
<evidence type="ECO:0000313" key="10">
    <source>
        <dbReference type="EMBL" id="KAF5328867.1"/>
    </source>
</evidence>
<keyword evidence="2 5" id="KW-0853">WD repeat</keyword>
<feature type="compositionally biased region" description="Low complexity" evidence="6">
    <location>
        <begin position="881"/>
        <end position="894"/>
    </location>
</feature>
<evidence type="ECO:0000259" key="7">
    <source>
        <dbReference type="Pfam" id="PF12341"/>
    </source>
</evidence>
<keyword evidence="11" id="KW-1185">Reference proteome</keyword>
<feature type="domain" description="WDHD1/CFT4 second beta-propeller" evidence="7">
    <location>
        <begin position="410"/>
        <end position="692"/>
    </location>
</feature>
<feature type="repeat" description="WD" evidence="5">
    <location>
        <begin position="7"/>
        <end position="48"/>
    </location>
</feature>
<dbReference type="Proteomes" id="UP000567179">
    <property type="component" value="Unassembled WGS sequence"/>
</dbReference>
<feature type="compositionally biased region" description="Basic and acidic residues" evidence="6">
    <location>
        <begin position="983"/>
        <end position="992"/>
    </location>
</feature>
<sequence>MTDLITTSSHGKGYTCLAFAPNGQRAFTGGQDCIVRIWNVHEGQEQEPVTAAEADGAVTSVASTDDCWLSSSEDTEVRRYSRDTSQFDAPLTSTAGVPVRCVAIDRKGRRAAVASDELFVKVIDLEDVMNVVRLEGYTAGVRSVSWHPNNNLLATCTCDGKVIVWNTSSQEKEPSIEKTMEGLIPAVIDTEALEFSYDCSVVWHPSGEYFFVATKSHELITVSRSDWTKSSTFSDKEVSGSITALAVSPNGVYVASASQSTVYVWSAQTRRIVASQKGTAGAVITKLAFSPTENLIAWTDTNGGFTRWQKPIGDKHPDPVKVTFASSAPATVPTKTKPLKNGLDLFLNDAEDLAEAGDAVDEDLDVDLDDVGEMDLGDDWIVDDTNGALNDKPKDGFVKEMVSITKAQPPFQPGSTPMANQKRFLAFNMLGSIDVSEVDGHNVVNIDFFDKSTRKSKNFRDNYRYDMGYLGERGAVFACPPEQDHTAEVHFRAYNSGSTGDWVYKMRQGTRVLGVAAAGMPMTPQNAADAELDGYGHVVVATSEGDLTFLSGTGRERRIIALSGDFVTMVASSQNLSYSLFNIDDFTVRQRDVLPVPKGHTLKWLGVTDDGAPVMYDSTGCVHILYKHRVPHHASWTRVMDTNLLERRQNKDESYWPVGITGSTFNCLILKGKQTYPGFPRPIPQELPMQMPFRGTVSSEEMIERELFRNQIVYDSLEEELTTEAVVSRELAVDKELMTLIQQACRAGSSARAIELVKLLHNLASIDNAIKIADFYRLVGLREKFDIIKQDRQDREDRLIVARNKRRRWMKPDPPLRELAPPTRGPARFDPLGDTRPPPVIERPGMTRVTKPVIETTRFSSTSYVPASSQSMSTDQVSWESDSLNNNSSSFLTDSPPPIEKRKRMDLDDSFPSSDFSMPPPKQKANPFARKITSETNKNPFARRPDISSKTIQKSESFFDKVDAAESETAPKKKGGVAASKAPSKDTKKEGPKQATLFGMMPKADKAAKVKKNAKETVPIPIAVEETQPVDDISMSDAGAFETQVEETQETQEEETPRAGSPDWDETQMMQDVEVPSEAVL</sequence>
<feature type="repeat" description="WD" evidence="5">
    <location>
        <begin position="134"/>
        <end position="175"/>
    </location>
</feature>
<evidence type="ECO:0000256" key="4">
    <source>
        <dbReference type="ARBA" id="ARBA00023242"/>
    </source>
</evidence>
<dbReference type="PROSITE" id="PS00678">
    <property type="entry name" value="WD_REPEATS_1"/>
    <property type="match status" value="2"/>
</dbReference>
<evidence type="ECO:0000256" key="6">
    <source>
        <dbReference type="SAM" id="MobiDB-lite"/>
    </source>
</evidence>
<evidence type="ECO:0000313" key="11">
    <source>
        <dbReference type="Proteomes" id="UP000567179"/>
    </source>
</evidence>
<evidence type="ECO:0000259" key="8">
    <source>
        <dbReference type="Pfam" id="PF20946"/>
    </source>
</evidence>
<evidence type="ECO:0008006" key="12">
    <source>
        <dbReference type="Google" id="ProtNLM"/>
    </source>
</evidence>
<dbReference type="GO" id="GO:0000278">
    <property type="term" value="P:mitotic cell cycle"/>
    <property type="evidence" value="ECO:0007669"/>
    <property type="project" value="TreeGrafter"/>
</dbReference>
<evidence type="ECO:0000259" key="9">
    <source>
        <dbReference type="Pfam" id="PF24817"/>
    </source>
</evidence>
<dbReference type="AlphaFoldDB" id="A0A8H5BV09"/>
<evidence type="ECO:0000256" key="1">
    <source>
        <dbReference type="ARBA" id="ARBA00004123"/>
    </source>
</evidence>
<name>A0A8H5BV09_9AGAR</name>